<evidence type="ECO:0000313" key="5">
    <source>
        <dbReference type="Proteomes" id="UP000001542"/>
    </source>
</evidence>
<evidence type="ECO:0000259" key="3">
    <source>
        <dbReference type="SMART" id="SM00382"/>
    </source>
</evidence>
<protein>
    <recommendedName>
        <fullName evidence="3">AAA+ ATPase domain-containing protein</fullName>
    </recommendedName>
</protein>
<evidence type="ECO:0000256" key="1">
    <source>
        <dbReference type="ARBA" id="ARBA00022741"/>
    </source>
</evidence>
<reference evidence="4" key="2">
    <citation type="journal article" date="2007" name="Science">
        <title>Draft genome sequence of the sexually transmitted pathogen Trichomonas vaginalis.</title>
        <authorList>
            <person name="Carlton J.M."/>
            <person name="Hirt R.P."/>
            <person name="Silva J.C."/>
            <person name="Delcher A.L."/>
            <person name="Schatz M."/>
            <person name="Zhao Q."/>
            <person name="Wortman J.R."/>
            <person name="Bidwell S.L."/>
            <person name="Alsmark U.C.M."/>
            <person name="Besteiro S."/>
            <person name="Sicheritz-Ponten T."/>
            <person name="Noel C.J."/>
            <person name="Dacks J.B."/>
            <person name="Foster P.G."/>
            <person name="Simillion C."/>
            <person name="Van de Peer Y."/>
            <person name="Miranda-Saavedra D."/>
            <person name="Barton G.J."/>
            <person name="Westrop G.D."/>
            <person name="Mueller S."/>
            <person name="Dessi D."/>
            <person name="Fiori P.L."/>
            <person name="Ren Q."/>
            <person name="Paulsen I."/>
            <person name="Zhang H."/>
            <person name="Bastida-Corcuera F.D."/>
            <person name="Simoes-Barbosa A."/>
            <person name="Brown M.T."/>
            <person name="Hayes R.D."/>
            <person name="Mukherjee M."/>
            <person name="Okumura C.Y."/>
            <person name="Schneider R."/>
            <person name="Smith A.J."/>
            <person name="Vanacova S."/>
            <person name="Villalvazo M."/>
            <person name="Haas B.J."/>
            <person name="Pertea M."/>
            <person name="Feldblyum T.V."/>
            <person name="Utterback T.R."/>
            <person name="Shu C.L."/>
            <person name="Osoegawa K."/>
            <person name="de Jong P.J."/>
            <person name="Hrdy I."/>
            <person name="Horvathova L."/>
            <person name="Zubacova Z."/>
            <person name="Dolezal P."/>
            <person name="Malik S.B."/>
            <person name="Logsdon J.M. Jr."/>
            <person name="Henze K."/>
            <person name="Gupta A."/>
            <person name="Wang C.C."/>
            <person name="Dunne R.L."/>
            <person name="Upcroft J.A."/>
            <person name="Upcroft P."/>
            <person name="White O."/>
            <person name="Salzberg S.L."/>
            <person name="Tang P."/>
            <person name="Chiu C.-H."/>
            <person name="Lee Y.-S."/>
            <person name="Embley T.M."/>
            <person name="Coombs G.H."/>
            <person name="Mottram J.C."/>
            <person name="Tachezy J."/>
            <person name="Fraser-Liggett C.M."/>
            <person name="Johnson P.J."/>
        </authorList>
    </citation>
    <scope>NUCLEOTIDE SEQUENCE [LARGE SCALE GENOMIC DNA]</scope>
    <source>
        <strain evidence="4">G3</strain>
    </source>
</reference>
<dbReference type="VEuPathDB" id="TrichDB:TVAGG3_0234270"/>
<dbReference type="CDD" id="cd00009">
    <property type="entry name" value="AAA"/>
    <property type="match status" value="1"/>
</dbReference>
<dbReference type="GO" id="GO:0005634">
    <property type="term" value="C:nucleus"/>
    <property type="evidence" value="ECO:0000318"/>
    <property type="project" value="GO_Central"/>
</dbReference>
<keyword evidence="2" id="KW-0067">ATP-binding</keyword>
<dbReference type="Pfam" id="PF07728">
    <property type="entry name" value="AAA_5"/>
    <property type="match status" value="4"/>
</dbReference>
<reference evidence="4" key="1">
    <citation type="submission" date="2006-10" db="EMBL/GenBank/DDBJ databases">
        <authorList>
            <person name="Amadeo P."/>
            <person name="Zhao Q."/>
            <person name="Wortman J."/>
            <person name="Fraser-Liggett C."/>
            <person name="Carlton J."/>
        </authorList>
    </citation>
    <scope>NUCLEOTIDE SEQUENCE</scope>
    <source>
        <strain evidence="4">G3</strain>
    </source>
</reference>
<feature type="non-terminal residue" evidence="4">
    <location>
        <position position="1711"/>
    </location>
</feature>
<proteinExistence type="predicted"/>
<dbReference type="SMART" id="SM00382">
    <property type="entry name" value="AAA"/>
    <property type="match status" value="5"/>
</dbReference>
<feature type="domain" description="AAA+ ATPase" evidence="3">
    <location>
        <begin position="1545"/>
        <end position="1677"/>
    </location>
</feature>
<dbReference type="InterPro" id="IPR027417">
    <property type="entry name" value="P-loop_NTPase"/>
</dbReference>
<dbReference type="KEGG" id="tva:4748833"/>
<keyword evidence="1" id="KW-0547">Nucleotide-binding</keyword>
<gene>
    <name evidence="4" type="ORF">TVAG_147870</name>
</gene>
<feature type="domain" description="AAA+ ATPase" evidence="3">
    <location>
        <begin position="21"/>
        <end position="167"/>
    </location>
</feature>
<organism evidence="4 5">
    <name type="scientific">Trichomonas vaginalis (strain ATCC PRA-98 / G3)</name>
    <dbReference type="NCBI Taxonomy" id="412133"/>
    <lineage>
        <taxon>Eukaryota</taxon>
        <taxon>Metamonada</taxon>
        <taxon>Parabasalia</taxon>
        <taxon>Trichomonadida</taxon>
        <taxon>Trichomonadidae</taxon>
        <taxon>Trichomonas</taxon>
    </lineage>
</organism>
<dbReference type="VEuPathDB" id="TrichDB:TVAG_147870"/>
<dbReference type="PANTHER" id="PTHR48103:SF2">
    <property type="entry name" value="MIDASIN"/>
    <property type="match status" value="1"/>
</dbReference>
<dbReference type="GO" id="GO:0016887">
    <property type="term" value="F:ATP hydrolysis activity"/>
    <property type="evidence" value="ECO:0000318"/>
    <property type="project" value="GO_Central"/>
</dbReference>
<feature type="domain" description="AAA+ ATPase" evidence="3">
    <location>
        <begin position="587"/>
        <end position="702"/>
    </location>
</feature>
<dbReference type="InterPro" id="IPR003593">
    <property type="entry name" value="AAA+_ATPase"/>
</dbReference>
<name>A2FVD7_TRIV3</name>
<dbReference type="eggNOG" id="KOG1808">
    <property type="taxonomic scope" value="Eukaryota"/>
</dbReference>
<feature type="domain" description="AAA+ ATPase" evidence="3">
    <location>
        <begin position="1267"/>
        <end position="1417"/>
    </location>
</feature>
<keyword evidence="5" id="KW-1185">Reference proteome</keyword>
<dbReference type="EMBL" id="DS114056">
    <property type="protein sequence ID" value="EAX91140.1"/>
    <property type="molecule type" value="Genomic_DNA"/>
</dbReference>
<feature type="domain" description="AAA+ ATPase" evidence="3">
    <location>
        <begin position="300"/>
        <end position="462"/>
    </location>
</feature>
<dbReference type="Proteomes" id="UP000001542">
    <property type="component" value="Unassembled WGS sequence"/>
</dbReference>
<dbReference type="PANTHER" id="PTHR48103">
    <property type="entry name" value="MIDASIN-RELATED"/>
    <property type="match status" value="1"/>
</dbReference>
<dbReference type="GO" id="GO:0005524">
    <property type="term" value="F:ATP binding"/>
    <property type="evidence" value="ECO:0007669"/>
    <property type="project" value="UniProtKB-KW"/>
</dbReference>
<dbReference type="STRING" id="5722.A2FVD7"/>
<dbReference type="InParanoid" id="A2FVD7"/>
<evidence type="ECO:0000313" key="4">
    <source>
        <dbReference type="EMBL" id="EAX91140.1"/>
    </source>
</evidence>
<dbReference type="InterPro" id="IPR011704">
    <property type="entry name" value="ATPase_dyneun-rel_AAA"/>
</dbReference>
<accession>A2FVD7</accession>
<evidence type="ECO:0000256" key="2">
    <source>
        <dbReference type="ARBA" id="ARBA00022840"/>
    </source>
</evidence>
<dbReference type="OrthoDB" id="306787at2759"/>
<dbReference type="GO" id="GO:0000027">
    <property type="term" value="P:ribosomal large subunit assembly"/>
    <property type="evidence" value="ECO:0000318"/>
    <property type="project" value="GO_Central"/>
</dbReference>
<dbReference type="Gene3D" id="3.40.50.300">
    <property type="entry name" value="P-loop containing nucleotide triphosphate hydrolases"/>
    <property type="match status" value="6"/>
</dbReference>
<sequence>MFQQPDFIQRKIDEITKFIDSGIPVLLIGPTGCGKTTIAEKIFENRGDYLKFNFSSETTIDQLLGNLSLDKDSNPKFDYGMYSFAYKEGMPLILDEFNLAHEDVLQCIESSLDTEELFVDDPDLNNSPIKMHENFKLIATQNDSDSAFASMRNKLTSKLTSHFQVIEFNNFDDDELTALCSKFNKNISTDEIEKVIDFHYSCSSVSNKDYNFTIRNLKMALLSTDGPQNLYRSLFYYYQSLLGLEKSNIIADKLNECNIHPSNEPELDVYQLFEQKQIRNVWKNDVLTNTLRKIHFFMDNNQPILIVGPDGSGKTQIAKWATKLFKQCDAYFMICHPEMTTSDIVGCYTTSNKTIAEWKDGPIVKAAKEGRALIIDQLENASPQVIERINPILDAYSNVLLNKRTGSHNSTRFSVTECFEGLEVEITDHFQIIATVTKNQLKNLSPALKNRFTIIEIDSQIDPSNAQEQVKELINALLETKQGNQISFSENLINEIIKIDGISNISKIVNGLRIICTKYPNFNSDSAQRAIFNALKEIYIDHKTPELHESIREVIISKITGPTTGFYFKNSPELENIVSLIILMQNIGQHIVLQSGTGFGKTSAAVSLAKGLNFNAFKVSFNAETKLSDLIGNITISRGKSDNSKGQLLKAIKEGGFFIADEANLAEINVLQSLIIALEQKPGESIEIPSEGTTKIHEKYFFIVCQNDNTMFGRKPLPQVLLKRVVCFDYPFPINSIKEVIKEITSEYNLSMLNNVLTNFVININRKFQENDKIRPWSFREVRRFCRRVSYSETIEFLQNNDEWNKISAAPSAMMHALFMSWMMCPDPEKSIKTICQVVGESFGYTDIDNLVQILSTNAYPKDNYVIKGILRIKSVVNFENSKRVPKSISSFWNAVFLASLVPPTDPLLIVGESSFKTFLANSITVDPSQVTLGSETTTASLIGQVSYVRQQTYERTMLDLLHTIMISNEKLYPKFTDFKKNFVRNKENLDKLVEFTKQIDVPYLKKSIDYITKQLIADEPDQSTVNPAISNYTTVFKPGLITHYLFRQSPIIIKNFSKPPTSVIERFNELLSIEPELTLTEDYTNTITPPNDKTIKINPDAKNRFRIIALSSLNDYNRISEAMKSRFNIISIEPYTVEEKQTITGLSNKYVKDPNFHMHKLILMQSIIDQIKTIHTNISNSHEEIPREELEKLAAKILGAEENEEIENSTDNEFQTPLKVDDGYLKSDNPYILSYSAPYADPTKTNIVFTRTTQTMCDRIFTALSLDIPIIIQGPTGTCKSMLADYVANLMKDFTNNNHVIKIQLSRSTTVEDLFGRNSIKVDINGNKTFDYIPTELFKAASESSHRSLIIIEELNLASPSLIDALSSLFDNNPETKIMKTNGESEKKGRFSIIGIASGNVPPALKKSAIFFRRDEYAVHEMRAVCESILKKSHYVENLVKYFETKNPRNCQLYSQLEDVFKDSHNALLQEISSKDSKNKQEWSSIEIAHESVGSTLKVGRDLEIQVSTTTRESNFDFRMQKQLMTLTPSEQKLFVCLAANKIKRYPLIVTGGTASGKTYTVRLFAQAINKKLIVIPVNADTSISTITGSYKPSKYVSKQNIQKIINKLSEDPAFNELSRMLLETAKSHIEVSELKDFASDIDTILKESNDRNTIKIGEEAKTIISTAAHLINNIEYAESGLITAMKNGYWVLFDGVESCPSNILERIIT</sequence>
<dbReference type="SUPFAM" id="SSF52540">
    <property type="entry name" value="P-loop containing nucleoside triphosphate hydrolases"/>
    <property type="match status" value="5"/>
</dbReference>